<gene>
    <name evidence="1" type="ORF">M0811_03701</name>
</gene>
<dbReference type="EMBL" id="JAPDFW010000011">
    <property type="protein sequence ID" value="KAJ5080217.1"/>
    <property type="molecule type" value="Genomic_DNA"/>
</dbReference>
<proteinExistence type="predicted"/>
<organism evidence="1 2">
    <name type="scientific">Anaeramoeba ignava</name>
    <name type="common">Anaerobic marine amoeba</name>
    <dbReference type="NCBI Taxonomy" id="1746090"/>
    <lineage>
        <taxon>Eukaryota</taxon>
        <taxon>Metamonada</taxon>
        <taxon>Anaeramoebidae</taxon>
        <taxon>Anaeramoeba</taxon>
    </lineage>
</organism>
<comment type="caution">
    <text evidence="1">The sequence shown here is derived from an EMBL/GenBank/DDBJ whole genome shotgun (WGS) entry which is preliminary data.</text>
</comment>
<dbReference type="Proteomes" id="UP001149090">
    <property type="component" value="Unassembled WGS sequence"/>
</dbReference>
<keyword evidence="2" id="KW-1185">Reference proteome</keyword>
<reference evidence="1" key="1">
    <citation type="submission" date="2022-10" db="EMBL/GenBank/DDBJ databases">
        <title>Novel sulphate-reducing endosymbionts in the free-living metamonad Anaeramoeba.</title>
        <authorList>
            <person name="Jerlstrom-Hultqvist J."/>
            <person name="Cepicka I."/>
            <person name="Gallot-Lavallee L."/>
            <person name="Salas-Leiva D."/>
            <person name="Curtis B.A."/>
            <person name="Zahonova K."/>
            <person name="Pipaliya S."/>
            <person name="Dacks J."/>
            <person name="Roger A.J."/>
        </authorList>
    </citation>
    <scope>NUCLEOTIDE SEQUENCE</scope>
    <source>
        <strain evidence="1">BMAN</strain>
    </source>
</reference>
<dbReference type="AlphaFoldDB" id="A0A9Q0RHG6"/>
<evidence type="ECO:0000313" key="1">
    <source>
        <dbReference type="EMBL" id="KAJ5080217.1"/>
    </source>
</evidence>
<name>A0A9Q0RHG6_ANAIG</name>
<accession>A0A9Q0RHG6</accession>
<evidence type="ECO:0000313" key="2">
    <source>
        <dbReference type="Proteomes" id="UP001149090"/>
    </source>
</evidence>
<sequence>MNLKKKKTNQNQKKIIEKPEINKIDSIEDLISFDETENNTKNNNENFEFNEKQMMLFYDIKPIQKQINFDKEKNIKEIIQEINKMEIGKILAINISEYNLYDTKRIKYKKNARCSSFNEEYHQTI</sequence>
<protein>
    <submittedName>
        <fullName evidence="1">Uncharacterized protein</fullName>
    </submittedName>
</protein>